<comment type="caution">
    <text evidence="1">The sequence shown here is derived from an EMBL/GenBank/DDBJ whole genome shotgun (WGS) entry which is preliminary data.</text>
</comment>
<dbReference type="Proteomes" id="UP001386955">
    <property type="component" value="Unassembled WGS sequence"/>
</dbReference>
<gene>
    <name evidence="1" type="ORF">VNO78_19614</name>
</gene>
<protein>
    <submittedName>
        <fullName evidence="1">Uncharacterized protein</fullName>
    </submittedName>
</protein>
<sequence length="97" mass="10954">MVSHEQKRAERSEDDLYGPLARKLCLTIGCRHKTCFSGKVSLLNYYSNSQIETCVGAKTSVLGDKRKQSHASVSFFHVLADTTFPSIRRFDLSDNVR</sequence>
<accession>A0AAN9S8F0</accession>
<reference evidence="1 2" key="1">
    <citation type="submission" date="2024-01" db="EMBL/GenBank/DDBJ databases">
        <title>The genomes of 5 underutilized Papilionoideae crops provide insights into root nodulation and disease resistanc.</title>
        <authorList>
            <person name="Jiang F."/>
        </authorList>
    </citation>
    <scope>NUCLEOTIDE SEQUENCE [LARGE SCALE GENOMIC DNA]</scope>
    <source>
        <strain evidence="1">DUOXIRENSHENG_FW03</strain>
        <tissue evidence="1">Leaves</tissue>
    </source>
</reference>
<keyword evidence="2" id="KW-1185">Reference proteome</keyword>
<organism evidence="1 2">
    <name type="scientific">Psophocarpus tetragonolobus</name>
    <name type="common">Winged bean</name>
    <name type="synonym">Dolichos tetragonolobus</name>
    <dbReference type="NCBI Taxonomy" id="3891"/>
    <lineage>
        <taxon>Eukaryota</taxon>
        <taxon>Viridiplantae</taxon>
        <taxon>Streptophyta</taxon>
        <taxon>Embryophyta</taxon>
        <taxon>Tracheophyta</taxon>
        <taxon>Spermatophyta</taxon>
        <taxon>Magnoliopsida</taxon>
        <taxon>eudicotyledons</taxon>
        <taxon>Gunneridae</taxon>
        <taxon>Pentapetalae</taxon>
        <taxon>rosids</taxon>
        <taxon>fabids</taxon>
        <taxon>Fabales</taxon>
        <taxon>Fabaceae</taxon>
        <taxon>Papilionoideae</taxon>
        <taxon>50 kb inversion clade</taxon>
        <taxon>NPAAA clade</taxon>
        <taxon>indigoferoid/millettioid clade</taxon>
        <taxon>Phaseoleae</taxon>
        <taxon>Psophocarpus</taxon>
    </lineage>
</organism>
<dbReference type="AlphaFoldDB" id="A0AAN9S8F0"/>
<name>A0AAN9S8F0_PSOTE</name>
<evidence type="ECO:0000313" key="1">
    <source>
        <dbReference type="EMBL" id="KAK7391202.1"/>
    </source>
</evidence>
<dbReference type="EMBL" id="JAYMYS010000005">
    <property type="protein sequence ID" value="KAK7391202.1"/>
    <property type="molecule type" value="Genomic_DNA"/>
</dbReference>
<proteinExistence type="predicted"/>
<evidence type="ECO:0000313" key="2">
    <source>
        <dbReference type="Proteomes" id="UP001386955"/>
    </source>
</evidence>